<name>A0A6J7H385_9ZZZZ</name>
<evidence type="ECO:0000313" key="3">
    <source>
        <dbReference type="EMBL" id="CAB4913538.1"/>
    </source>
</evidence>
<keyword evidence="1" id="KW-0812">Transmembrane</keyword>
<keyword evidence="1" id="KW-0472">Membrane</keyword>
<keyword evidence="1" id="KW-1133">Transmembrane helix</keyword>
<dbReference type="EMBL" id="CAFBMG010000158">
    <property type="protein sequence ID" value="CAB4913538.1"/>
    <property type="molecule type" value="Genomic_DNA"/>
</dbReference>
<evidence type="ECO:0000313" key="2">
    <source>
        <dbReference type="EMBL" id="CAB4756211.1"/>
    </source>
</evidence>
<proteinExistence type="predicted"/>
<accession>A0A6J7H385</accession>
<feature type="transmembrane region" description="Helical" evidence="1">
    <location>
        <begin position="118"/>
        <end position="142"/>
    </location>
</feature>
<gene>
    <name evidence="2" type="ORF">UFOPK2766_01929</name>
    <name evidence="3" type="ORF">UFOPK3519_01565</name>
</gene>
<protein>
    <submittedName>
        <fullName evidence="3">Unannotated protein</fullName>
    </submittedName>
</protein>
<feature type="transmembrane region" description="Helical" evidence="1">
    <location>
        <begin position="162"/>
        <end position="187"/>
    </location>
</feature>
<sequence>MLVVGSTNTRSFIRSGLLRTAVTESAENPDQEVPVYLAFFLDEGAVSGFPQLHLTTGTPNSLTNTAVPAWRTAGTVVALPLLKPWLVTAVSERSVTGVNTEMYSAMFLVSIPRTFAQAVALSGLASRNAAIFVASHTALFWVPPYRPGVSPGNVSDEFVGTVAGATFATALVVVVGSVGLVGAVWLAGAVLTPSIKGLLVVSLTGSR</sequence>
<dbReference type="AlphaFoldDB" id="A0A6J7H385"/>
<reference evidence="3" key="1">
    <citation type="submission" date="2020-05" db="EMBL/GenBank/DDBJ databases">
        <authorList>
            <person name="Chiriac C."/>
            <person name="Salcher M."/>
            <person name="Ghai R."/>
            <person name="Kavagutti S V."/>
        </authorList>
    </citation>
    <scope>NUCLEOTIDE SEQUENCE</scope>
</reference>
<organism evidence="3">
    <name type="scientific">freshwater metagenome</name>
    <dbReference type="NCBI Taxonomy" id="449393"/>
    <lineage>
        <taxon>unclassified sequences</taxon>
        <taxon>metagenomes</taxon>
        <taxon>ecological metagenomes</taxon>
    </lineage>
</organism>
<evidence type="ECO:0000256" key="1">
    <source>
        <dbReference type="SAM" id="Phobius"/>
    </source>
</evidence>
<dbReference type="EMBL" id="CAEZYU010000113">
    <property type="protein sequence ID" value="CAB4756211.1"/>
    <property type="molecule type" value="Genomic_DNA"/>
</dbReference>